<dbReference type="Proteomes" id="UP001549112">
    <property type="component" value="Unassembled WGS sequence"/>
</dbReference>
<reference evidence="1 2" key="1">
    <citation type="submission" date="2024-06" db="EMBL/GenBank/DDBJ databases">
        <title>Genomic Encyclopedia of Type Strains, Phase IV (KMG-IV): sequencing the most valuable type-strain genomes for metagenomic binning, comparative biology and taxonomic classification.</title>
        <authorList>
            <person name="Goeker M."/>
        </authorList>
    </citation>
    <scope>NUCLEOTIDE SEQUENCE [LARGE SCALE GENOMIC DNA]</scope>
    <source>
        <strain evidence="1 2">DSM 23650</strain>
    </source>
</reference>
<dbReference type="EMBL" id="JBEPLT010000011">
    <property type="protein sequence ID" value="MET3560451.1"/>
    <property type="molecule type" value="Genomic_DNA"/>
</dbReference>
<evidence type="ECO:0008006" key="3">
    <source>
        <dbReference type="Google" id="ProtNLM"/>
    </source>
</evidence>
<evidence type="ECO:0000313" key="2">
    <source>
        <dbReference type="Proteomes" id="UP001549112"/>
    </source>
</evidence>
<gene>
    <name evidence="1" type="ORF">ABID39_001149</name>
</gene>
<protein>
    <recommendedName>
        <fullName evidence="3">Cytochrome P450</fullName>
    </recommendedName>
</protein>
<evidence type="ECO:0000313" key="1">
    <source>
        <dbReference type="EMBL" id="MET3560451.1"/>
    </source>
</evidence>
<comment type="caution">
    <text evidence="1">The sequence shown here is derived from an EMBL/GenBank/DDBJ whole genome shotgun (WGS) entry which is preliminary data.</text>
</comment>
<organism evidence="1 2">
    <name type="scientific">Bartonella japonica</name>
    <dbReference type="NCBI Taxonomy" id="357761"/>
    <lineage>
        <taxon>Bacteria</taxon>
        <taxon>Pseudomonadati</taxon>
        <taxon>Pseudomonadota</taxon>
        <taxon>Alphaproteobacteria</taxon>
        <taxon>Hyphomicrobiales</taxon>
        <taxon>Bartonellaceae</taxon>
        <taxon>Bartonella</taxon>
    </lineage>
</organism>
<name>A0ABV2FPL6_9HYPH</name>
<sequence length="64" mass="7179">MHICVGSSFTFMQIELNRLLDKLIDISLTDGFILEEEGLYTRGLSALPITFISIPQPSQICVYS</sequence>
<accession>A0ABV2FPL6</accession>
<proteinExistence type="predicted"/>
<keyword evidence="2" id="KW-1185">Reference proteome</keyword>